<protein>
    <recommendedName>
        <fullName evidence="3">Cupin domain-containing protein</fullName>
    </recommendedName>
</protein>
<evidence type="ECO:0000313" key="1">
    <source>
        <dbReference type="EMBL" id="SIN93102.1"/>
    </source>
</evidence>
<dbReference type="SUPFAM" id="SSF51182">
    <property type="entry name" value="RmlC-like cupins"/>
    <property type="match status" value="1"/>
</dbReference>
<dbReference type="InterPro" id="IPR011051">
    <property type="entry name" value="RmlC_Cupin_sf"/>
</dbReference>
<gene>
    <name evidence="1" type="ORF">SAMN05444165_0129</name>
</gene>
<dbReference type="RefSeq" id="WP_074293756.1">
    <property type="nucleotide sequence ID" value="NZ_FSRU01000001.1"/>
</dbReference>
<proteinExistence type="predicted"/>
<dbReference type="OrthoDB" id="7376579at2"/>
<keyword evidence="2" id="KW-1185">Reference proteome</keyword>
<reference evidence="1 2" key="1">
    <citation type="submission" date="2016-11" db="EMBL/GenBank/DDBJ databases">
        <authorList>
            <person name="Jaros S."/>
            <person name="Januszkiewicz K."/>
            <person name="Wedrychowicz H."/>
        </authorList>
    </citation>
    <scope>NUCLEOTIDE SEQUENCE [LARGE SCALE GENOMIC DNA]</scope>
    <source>
        <strain evidence="1 2">GAS95</strain>
    </source>
</reference>
<evidence type="ECO:0008006" key="3">
    <source>
        <dbReference type="Google" id="ProtNLM"/>
    </source>
</evidence>
<dbReference type="EMBL" id="FSRU01000001">
    <property type="protein sequence ID" value="SIN93102.1"/>
    <property type="molecule type" value="Genomic_DNA"/>
</dbReference>
<organism evidence="1 2">
    <name type="scientific">Paraburkholderia phenazinium</name>
    <dbReference type="NCBI Taxonomy" id="60549"/>
    <lineage>
        <taxon>Bacteria</taxon>
        <taxon>Pseudomonadati</taxon>
        <taxon>Pseudomonadota</taxon>
        <taxon>Betaproteobacteria</taxon>
        <taxon>Burkholderiales</taxon>
        <taxon>Burkholderiaceae</taxon>
        <taxon>Paraburkholderia</taxon>
    </lineage>
</organism>
<dbReference type="AlphaFoldDB" id="A0A1N6FCX8"/>
<accession>A0A1N6FCX8</accession>
<dbReference type="Proteomes" id="UP000185151">
    <property type="component" value="Unassembled WGS sequence"/>
</dbReference>
<name>A0A1N6FCX8_9BURK</name>
<evidence type="ECO:0000313" key="2">
    <source>
        <dbReference type="Proteomes" id="UP000185151"/>
    </source>
</evidence>
<sequence>MKIKHFSDTDWHKDHPTGIVVFQYCLEGDDPMSPENFMLVLGRQDGDFHMPRHRHNFEQIRLPLVGDMNIGDGLKLKEGQVGYFPEGQPYGPQDDPLGKTPPGERLQLVLQFGGSSGCGFMSMQQRLAARDELARIGEFVGPNYRHPNGKLEWGLNVIWKHVFGERLKYPMPRYPGVVIADPSRFNWIPVQGAKGVSNKFLGSFSERAAWTELVKLAPGATWTSTHETARRLLFVTGGSGTAGAEAIGLYASIQTEPGETMTLTAKDELQIFLMGLPPIVIEQDSEAEFEFVDGEADDRV</sequence>